<evidence type="ECO:0000313" key="2">
    <source>
        <dbReference type="Proteomes" id="UP000280417"/>
    </source>
</evidence>
<organism evidence="1 2">
    <name type="scientific">Aerophobetes bacterium</name>
    <dbReference type="NCBI Taxonomy" id="2030807"/>
    <lineage>
        <taxon>Bacteria</taxon>
        <taxon>Candidatus Aerophobota</taxon>
    </lineage>
</organism>
<proteinExistence type="predicted"/>
<dbReference type="AlphaFoldDB" id="A0A662D4L3"/>
<reference evidence="1 2" key="1">
    <citation type="submission" date="2018-06" db="EMBL/GenBank/DDBJ databases">
        <title>Extensive metabolic versatility and redundancy in microbially diverse, dynamic hydrothermal sediments.</title>
        <authorList>
            <person name="Dombrowski N."/>
            <person name="Teske A."/>
            <person name="Baker B.J."/>
        </authorList>
    </citation>
    <scope>NUCLEOTIDE SEQUENCE [LARGE SCALE GENOMIC DNA]</scope>
    <source>
        <strain evidence="1">B3_G15</strain>
    </source>
</reference>
<comment type="caution">
    <text evidence="1">The sequence shown here is derived from an EMBL/GenBank/DDBJ whole genome shotgun (WGS) entry which is preliminary data.</text>
</comment>
<dbReference type="Proteomes" id="UP000280417">
    <property type="component" value="Unassembled WGS sequence"/>
</dbReference>
<evidence type="ECO:0008006" key="3">
    <source>
        <dbReference type="Google" id="ProtNLM"/>
    </source>
</evidence>
<dbReference type="NCBIfam" id="NF045581">
    <property type="entry name" value="PG0541_fam"/>
    <property type="match status" value="1"/>
</dbReference>
<evidence type="ECO:0000313" key="1">
    <source>
        <dbReference type="EMBL" id="RLE10488.1"/>
    </source>
</evidence>
<gene>
    <name evidence="1" type="ORF">DRJ04_09190</name>
</gene>
<dbReference type="EMBL" id="QMQA01000319">
    <property type="protein sequence ID" value="RLE10488.1"/>
    <property type="molecule type" value="Genomic_DNA"/>
</dbReference>
<name>A0A662D4L3_UNCAE</name>
<protein>
    <recommendedName>
        <fullName evidence="3">DUF3240 domain-containing protein</fullName>
    </recommendedName>
</protein>
<accession>A0A662D4L3</accession>
<sequence length="94" mass="11403">MYLFLIVYEEVLEGEVTSLVERLRIERYIKWDEVKGEWKEKHMGTHVWPGEYHSILAMVEEGEATRLKEEIRKLRQRFPADEIWGWMVPLQEVI</sequence>